<sequence length="113" mass="11329">MLMNTLISVSDPSLHTTLAAGADVVSGVKPNWGPFGKLGGTTKVVLGVMAAAVLAIGVAAFLAGIAKSRGWFGDQQSTMESSRGKGLMVGGLTCIFLVASLGTIVGITYGMGV</sequence>
<evidence type="ECO:0000313" key="2">
    <source>
        <dbReference type="EMBL" id="ATM24807.1"/>
    </source>
</evidence>
<dbReference type="KEGG" id="salf:SMD44_p20024"/>
<geneLocation type="plasmid" evidence="3">
    <name>pmdjk44.2</name>
</geneLocation>
<dbReference type="AlphaFoldDB" id="A0A291W4G0"/>
<protein>
    <submittedName>
        <fullName evidence="2">Membrane protein</fullName>
    </submittedName>
</protein>
<dbReference type="EMBL" id="CP023977">
    <property type="protein sequence ID" value="ATM24807.1"/>
    <property type="molecule type" value="Genomic_DNA"/>
</dbReference>
<keyword evidence="1" id="KW-0472">Membrane</keyword>
<dbReference type="OrthoDB" id="4225942at2"/>
<evidence type="ECO:0000256" key="1">
    <source>
        <dbReference type="SAM" id="Phobius"/>
    </source>
</evidence>
<keyword evidence="1" id="KW-1133">Transmembrane helix</keyword>
<reference evidence="2 3" key="1">
    <citation type="submission" date="2017-10" db="EMBL/GenBank/DDBJ databases">
        <title>Streptomyces alboflavus Genome sequencing and assembly.</title>
        <authorList>
            <person name="Wang Y."/>
            <person name="Du B."/>
            <person name="Ding Y."/>
            <person name="Liu H."/>
            <person name="Hou Q."/>
            <person name="Liu K."/>
            <person name="Wang C."/>
            <person name="Yao L."/>
        </authorList>
    </citation>
    <scope>NUCLEOTIDE SEQUENCE [LARGE SCALE GENOMIC DNA]</scope>
    <source>
        <strain evidence="2 3">MDJK44</strain>
        <plasmid evidence="3">Plasmid pmdjk44.2</plasmid>
    </source>
</reference>
<gene>
    <name evidence="2" type="ORF">SMD44_p20024</name>
</gene>
<keyword evidence="1" id="KW-0812">Transmembrane</keyword>
<organism evidence="2 3">
    <name type="scientific">Streptomyces alboflavus</name>
    <dbReference type="NCBI Taxonomy" id="67267"/>
    <lineage>
        <taxon>Bacteria</taxon>
        <taxon>Bacillati</taxon>
        <taxon>Actinomycetota</taxon>
        <taxon>Actinomycetes</taxon>
        <taxon>Kitasatosporales</taxon>
        <taxon>Streptomycetaceae</taxon>
        <taxon>Streptomyces</taxon>
    </lineage>
</organism>
<accession>A0A291W4G0</accession>
<evidence type="ECO:0000313" key="3">
    <source>
        <dbReference type="Proteomes" id="UP000195880"/>
    </source>
</evidence>
<name>A0A291W4G0_9ACTN</name>
<keyword evidence="3" id="KW-1185">Reference proteome</keyword>
<keyword evidence="2" id="KW-0614">Plasmid</keyword>
<dbReference type="Proteomes" id="UP000195880">
    <property type="component" value="Plasmid pMDJK44.2"/>
</dbReference>
<proteinExistence type="predicted"/>
<feature type="transmembrane region" description="Helical" evidence="1">
    <location>
        <begin position="44"/>
        <end position="66"/>
    </location>
</feature>
<feature type="transmembrane region" description="Helical" evidence="1">
    <location>
        <begin position="87"/>
        <end position="111"/>
    </location>
</feature>